<accession>A0A5B7HXJ3</accession>
<name>A0A5B7HXJ3_PORTR</name>
<gene>
    <name evidence="1" type="ORF">E2C01_068928</name>
</gene>
<dbReference type="EMBL" id="VSRR010039193">
    <property type="protein sequence ID" value="MPC74565.1"/>
    <property type="molecule type" value="Genomic_DNA"/>
</dbReference>
<evidence type="ECO:0000313" key="1">
    <source>
        <dbReference type="EMBL" id="MPC74565.1"/>
    </source>
</evidence>
<reference evidence="1 2" key="1">
    <citation type="submission" date="2019-05" db="EMBL/GenBank/DDBJ databases">
        <title>Another draft genome of Portunus trituberculatus and its Hox gene families provides insights of decapod evolution.</title>
        <authorList>
            <person name="Jeong J.-H."/>
            <person name="Song I."/>
            <person name="Kim S."/>
            <person name="Choi T."/>
            <person name="Kim D."/>
            <person name="Ryu S."/>
            <person name="Kim W."/>
        </authorList>
    </citation>
    <scope>NUCLEOTIDE SEQUENCE [LARGE SCALE GENOMIC DNA]</scope>
    <source>
        <tissue evidence="1">Muscle</tissue>
    </source>
</reference>
<comment type="caution">
    <text evidence="1">The sequence shown here is derived from an EMBL/GenBank/DDBJ whole genome shotgun (WGS) entry which is preliminary data.</text>
</comment>
<sequence>MKLLAVLPKLYSNDMNAVVVLTVRRRGTHSRHSQVAVKTNKAAVCVHCTSQSRGREGEKARHAHILAPLVLLPPPERSPTPRQDIFLSRKSSEDLVNYQAPSGKNAQYIGSAEVFSISDHD</sequence>
<proteinExistence type="predicted"/>
<dbReference type="Proteomes" id="UP000324222">
    <property type="component" value="Unassembled WGS sequence"/>
</dbReference>
<keyword evidence="2" id="KW-1185">Reference proteome</keyword>
<evidence type="ECO:0000313" key="2">
    <source>
        <dbReference type="Proteomes" id="UP000324222"/>
    </source>
</evidence>
<protein>
    <submittedName>
        <fullName evidence="1">Uncharacterized protein</fullName>
    </submittedName>
</protein>
<organism evidence="1 2">
    <name type="scientific">Portunus trituberculatus</name>
    <name type="common">Swimming crab</name>
    <name type="synonym">Neptunus trituberculatus</name>
    <dbReference type="NCBI Taxonomy" id="210409"/>
    <lineage>
        <taxon>Eukaryota</taxon>
        <taxon>Metazoa</taxon>
        <taxon>Ecdysozoa</taxon>
        <taxon>Arthropoda</taxon>
        <taxon>Crustacea</taxon>
        <taxon>Multicrustacea</taxon>
        <taxon>Malacostraca</taxon>
        <taxon>Eumalacostraca</taxon>
        <taxon>Eucarida</taxon>
        <taxon>Decapoda</taxon>
        <taxon>Pleocyemata</taxon>
        <taxon>Brachyura</taxon>
        <taxon>Eubrachyura</taxon>
        <taxon>Portunoidea</taxon>
        <taxon>Portunidae</taxon>
        <taxon>Portuninae</taxon>
        <taxon>Portunus</taxon>
    </lineage>
</organism>
<dbReference type="AlphaFoldDB" id="A0A5B7HXJ3"/>